<reference evidence="2 3" key="1">
    <citation type="submission" date="2018-03" db="EMBL/GenBank/DDBJ databases">
        <title>Genomic Encyclopedia of Archaeal and Bacterial Type Strains, Phase II (KMG-II): from individual species to whole genera.</title>
        <authorList>
            <person name="Goeker M."/>
        </authorList>
    </citation>
    <scope>NUCLEOTIDE SEQUENCE [LARGE SCALE GENOMIC DNA]</scope>
    <source>
        <strain evidence="2 3">DSM 45211</strain>
    </source>
</reference>
<dbReference type="AlphaFoldDB" id="A0A2P8E090"/>
<dbReference type="RefSeq" id="WP_106537859.1">
    <property type="nucleotide sequence ID" value="NZ_PYGE01000009.1"/>
</dbReference>
<sequence>MGTEESTEAAAGRKYEIGDKVVVWIQGYCGAATIVRQAADTDFDMYVVDPVWSPEPTLNVPEADINSATTPSIEMLDDIAAEPPRRDQRTLADVSAIQRDILGQLDNLIRIIEDRPPRGARSPSTPDAPPAFELSERDQHTVQLAGEVRRDIDRAEFWVGMLAGIAFCVVAVAIAVLIGGAL</sequence>
<keyword evidence="1" id="KW-1133">Transmembrane helix</keyword>
<evidence type="ECO:0000313" key="3">
    <source>
        <dbReference type="Proteomes" id="UP000243528"/>
    </source>
</evidence>
<evidence type="ECO:0000256" key="1">
    <source>
        <dbReference type="SAM" id="Phobius"/>
    </source>
</evidence>
<keyword evidence="1" id="KW-0472">Membrane</keyword>
<name>A0A2P8E090_9ACTN</name>
<dbReference type="Proteomes" id="UP000243528">
    <property type="component" value="Unassembled WGS sequence"/>
</dbReference>
<feature type="transmembrane region" description="Helical" evidence="1">
    <location>
        <begin position="157"/>
        <end position="181"/>
    </location>
</feature>
<gene>
    <name evidence="2" type="ORF">CLV30_109182</name>
</gene>
<keyword evidence="1" id="KW-0812">Transmembrane</keyword>
<protein>
    <submittedName>
        <fullName evidence="2">Uncharacterized protein</fullName>
    </submittedName>
</protein>
<accession>A0A2P8E090</accession>
<comment type="caution">
    <text evidence="2">The sequence shown here is derived from an EMBL/GenBank/DDBJ whole genome shotgun (WGS) entry which is preliminary data.</text>
</comment>
<keyword evidence="3" id="KW-1185">Reference proteome</keyword>
<dbReference type="EMBL" id="PYGE01000009">
    <property type="protein sequence ID" value="PSL02874.1"/>
    <property type="molecule type" value="Genomic_DNA"/>
</dbReference>
<organism evidence="2 3">
    <name type="scientific">Haloactinopolyspora alba</name>
    <dbReference type="NCBI Taxonomy" id="648780"/>
    <lineage>
        <taxon>Bacteria</taxon>
        <taxon>Bacillati</taxon>
        <taxon>Actinomycetota</taxon>
        <taxon>Actinomycetes</taxon>
        <taxon>Jiangellales</taxon>
        <taxon>Jiangellaceae</taxon>
        <taxon>Haloactinopolyspora</taxon>
    </lineage>
</organism>
<evidence type="ECO:0000313" key="2">
    <source>
        <dbReference type="EMBL" id="PSL02874.1"/>
    </source>
</evidence>
<proteinExistence type="predicted"/>